<feature type="transmembrane region" description="Helical" evidence="1">
    <location>
        <begin position="38"/>
        <end position="57"/>
    </location>
</feature>
<keyword evidence="1" id="KW-0812">Transmembrane</keyword>
<evidence type="ECO:0000256" key="1">
    <source>
        <dbReference type="SAM" id="Phobius"/>
    </source>
</evidence>
<evidence type="ECO:0000313" key="2">
    <source>
        <dbReference type="EMBL" id="MFD1393386.1"/>
    </source>
</evidence>
<comment type="caution">
    <text evidence="2">The sequence shown here is derived from an EMBL/GenBank/DDBJ whole genome shotgun (WGS) entry which is preliminary data.</text>
</comment>
<dbReference type="EMBL" id="JBHTMO010000022">
    <property type="protein sequence ID" value="MFD1393386.1"/>
    <property type="molecule type" value="Genomic_DNA"/>
</dbReference>
<evidence type="ECO:0008006" key="4">
    <source>
        <dbReference type="Google" id="ProtNLM"/>
    </source>
</evidence>
<keyword evidence="1" id="KW-0472">Membrane</keyword>
<dbReference type="Proteomes" id="UP001597249">
    <property type="component" value="Unassembled WGS sequence"/>
</dbReference>
<reference evidence="3" key="1">
    <citation type="journal article" date="2019" name="Int. J. Syst. Evol. Microbiol.">
        <title>The Global Catalogue of Microorganisms (GCM) 10K type strain sequencing project: providing services to taxonomists for standard genome sequencing and annotation.</title>
        <authorList>
            <consortium name="The Broad Institute Genomics Platform"/>
            <consortium name="The Broad Institute Genome Sequencing Center for Infectious Disease"/>
            <person name="Wu L."/>
            <person name="Ma J."/>
        </authorList>
    </citation>
    <scope>NUCLEOTIDE SEQUENCE [LARGE SCALE GENOMIC DNA]</scope>
    <source>
        <strain evidence="3">CCM 8911</strain>
    </source>
</reference>
<organism evidence="2 3">
    <name type="scientific">Lacticaseibacillus jixianensis</name>
    <dbReference type="NCBI Taxonomy" id="2486012"/>
    <lineage>
        <taxon>Bacteria</taxon>
        <taxon>Bacillati</taxon>
        <taxon>Bacillota</taxon>
        <taxon>Bacilli</taxon>
        <taxon>Lactobacillales</taxon>
        <taxon>Lactobacillaceae</taxon>
        <taxon>Lacticaseibacillus</taxon>
    </lineage>
</organism>
<accession>A0ABW4B9I7</accession>
<evidence type="ECO:0000313" key="3">
    <source>
        <dbReference type="Proteomes" id="UP001597249"/>
    </source>
</evidence>
<proteinExistence type="predicted"/>
<keyword evidence="1" id="KW-1133">Transmembrane helix</keyword>
<dbReference type="RefSeq" id="WP_125586020.1">
    <property type="nucleotide sequence ID" value="NZ_JBHTMO010000022.1"/>
</dbReference>
<sequence length="62" mass="6806">MNKELFSKIILIALIVGAITSLFALISEVQAWNAELRFTVLPLAAGITAWITAKLVLSQHKK</sequence>
<feature type="transmembrane region" description="Helical" evidence="1">
    <location>
        <begin position="9"/>
        <end position="26"/>
    </location>
</feature>
<keyword evidence="3" id="KW-1185">Reference proteome</keyword>
<gene>
    <name evidence="2" type="ORF">ACFQ3L_07345</name>
</gene>
<protein>
    <recommendedName>
        <fullName evidence="4">Holin</fullName>
    </recommendedName>
</protein>
<name>A0ABW4B9I7_9LACO</name>